<keyword evidence="1" id="KW-0812">Transmembrane</keyword>
<keyword evidence="3" id="KW-1185">Reference proteome</keyword>
<sequence length="90" mass="9648">MLSGVQMSDLGGKRTAGLLAFLILSLGLSRMAIENSKILKMGIPLAGSTFILALEFFRHGLSWRILATLGVLVGGYFLASIILGRKANRL</sequence>
<keyword evidence="1" id="KW-0472">Membrane</keyword>
<protein>
    <submittedName>
        <fullName evidence="2">Uncharacterized protein</fullName>
    </submittedName>
</protein>
<evidence type="ECO:0000313" key="2">
    <source>
        <dbReference type="EMBL" id="PNU04247.1"/>
    </source>
</evidence>
<evidence type="ECO:0000256" key="1">
    <source>
        <dbReference type="SAM" id="Phobius"/>
    </source>
</evidence>
<dbReference type="EMBL" id="LYMM01000038">
    <property type="protein sequence ID" value="PNU04247.1"/>
    <property type="molecule type" value="Genomic_DNA"/>
</dbReference>
<feature type="transmembrane region" description="Helical" evidence="1">
    <location>
        <begin position="15"/>
        <end position="33"/>
    </location>
</feature>
<gene>
    <name evidence="2" type="ORF">A8V01_20935</name>
</gene>
<reference evidence="2 3" key="1">
    <citation type="submission" date="2016-05" db="EMBL/GenBank/DDBJ databases">
        <title>Complete genome sequence of Novosphingobium guangzhouense SA925(T).</title>
        <authorList>
            <person name="Sha S."/>
        </authorList>
    </citation>
    <scope>NUCLEOTIDE SEQUENCE [LARGE SCALE GENOMIC DNA]</scope>
    <source>
        <strain evidence="2 3">SA925</strain>
    </source>
</reference>
<feature type="transmembrane region" description="Helical" evidence="1">
    <location>
        <begin position="38"/>
        <end position="57"/>
    </location>
</feature>
<comment type="caution">
    <text evidence="2">The sequence shown here is derived from an EMBL/GenBank/DDBJ whole genome shotgun (WGS) entry which is preliminary data.</text>
</comment>
<name>A0A2K2FZN8_9SPHN</name>
<keyword evidence="1" id="KW-1133">Transmembrane helix</keyword>
<dbReference type="AlphaFoldDB" id="A0A2K2FZN8"/>
<feature type="transmembrane region" description="Helical" evidence="1">
    <location>
        <begin position="63"/>
        <end position="84"/>
    </location>
</feature>
<dbReference type="Proteomes" id="UP000236327">
    <property type="component" value="Unassembled WGS sequence"/>
</dbReference>
<accession>A0A2K2FZN8</accession>
<proteinExistence type="predicted"/>
<evidence type="ECO:0000313" key="3">
    <source>
        <dbReference type="Proteomes" id="UP000236327"/>
    </source>
</evidence>
<organism evidence="2 3">
    <name type="scientific">Novosphingobium guangzhouense</name>
    <dbReference type="NCBI Taxonomy" id="1850347"/>
    <lineage>
        <taxon>Bacteria</taxon>
        <taxon>Pseudomonadati</taxon>
        <taxon>Pseudomonadota</taxon>
        <taxon>Alphaproteobacteria</taxon>
        <taxon>Sphingomonadales</taxon>
        <taxon>Sphingomonadaceae</taxon>
        <taxon>Novosphingobium</taxon>
    </lineage>
</organism>